<feature type="chain" id="PRO_5031553462" description="Lipoprotein" evidence="1">
    <location>
        <begin position="24"/>
        <end position="49"/>
    </location>
</feature>
<keyword evidence="3" id="KW-1185">Reference proteome</keyword>
<dbReference type="Proteomes" id="UP000585050">
    <property type="component" value="Unassembled WGS sequence"/>
</dbReference>
<evidence type="ECO:0008006" key="4">
    <source>
        <dbReference type="Google" id="ProtNLM"/>
    </source>
</evidence>
<evidence type="ECO:0000256" key="1">
    <source>
        <dbReference type="SAM" id="SignalP"/>
    </source>
</evidence>
<dbReference type="AlphaFoldDB" id="A0A7X8XTP8"/>
<comment type="caution">
    <text evidence="2">The sequence shown here is derived from an EMBL/GenBank/DDBJ whole genome shotgun (WGS) entry which is preliminary data.</text>
</comment>
<feature type="signal peptide" evidence="1">
    <location>
        <begin position="1"/>
        <end position="23"/>
    </location>
</feature>
<dbReference type="EMBL" id="JABAIL010000001">
    <property type="protein sequence ID" value="NLR89566.1"/>
    <property type="molecule type" value="Genomic_DNA"/>
</dbReference>
<accession>A0A7X8XTP8</accession>
<name>A0A7X8XTP8_9BACT</name>
<organism evidence="2 3">
    <name type="scientific">Flammeovirga agarivorans</name>
    <dbReference type="NCBI Taxonomy" id="2726742"/>
    <lineage>
        <taxon>Bacteria</taxon>
        <taxon>Pseudomonadati</taxon>
        <taxon>Bacteroidota</taxon>
        <taxon>Cytophagia</taxon>
        <taxon>Cytophagales</taxon>
        <taxon>Flammeovirgaceae</taxon>
        <taxon>Flammeovirga</taxon>
    </lineage>
</organism>
<gene>
    <name evidence="2" type="ORF">HGP29_00005</name>
</gene>
<keyword evidence="1" id="KW-0732">Signal</keyword>
<evidence type="ECO:0000313" key="3">
    <source>
        <dbReference type="Proteomes" id="UP000585050"/>
    </source>
</evidence>
<protein>
    <recommendedName>
        <fullName evidence="4">Lipoprotein</fullName>
    </recommendedName>
</protein>
<evidence type="ECO:0000313" key="2">
    <source>
        <dbReference type="EMBL" id="NLR89566.1"/>
    </source>
</evidence>
<proteinExistence type="predicted"/>
<dbReference type="RefSeq" id="WP_168880262.1">
    <property type="nucleotide sequence ID" value="NZ_JABAIL010000001.1"/>
</dbReference>
<dbReference type="PROSITE" id="PS51257">
    <property type="entry name" value="PROKAR_LIPOPROTEIN"/>
    <property type="match status" value="1"/>
</dbReference>
<reference evidence="2 3" key="1">
    <citation type="submission" date="2020-04" db="EMBL/GenBank/DDBJ databases">
        <title>Flammeovirga sp. SR4, a novel species isolated from seawater.</title>
        <authorList>
            <person name="Wang X."/>
        </authorList>
    </citation>
    <scope>NUCLEOTIDE SEQUENCE [LARGE SCALE GENOMIC DNA]</scope>
    <source>
        <strain evidence="2 3">SR4</strain>
    </source>
</reference>
<sequence length="49" mass="5456">MKRFLIICSGLLLLGLSSCRTYKTCPTYAKSDVKNAILATEKNTMDTKN</sequence>